<reference evidence="1" key="1">
    <citation type="journal article" date="2014" name="Front. Microbiol.">
        <title>High frequency of phylogenetically diverse reductive dehalogenase-homologous genes in deep subseafloor sedimentary metagenomes.</title>
        <authorList>
            <person name="Kawai M."/>
            <person name="Futagami T."/>
            <person name="Toyoda A."/>
            <person name="Takaki Y."/>
            <person name="Nishi S."/>
            <person name="Hori S."/>
            <person name="Arai W."/>
            <person name="Tsubouchi T."/>
            <person name="Morono Y."/>
            <person name="Uchiyama I."/>
            <person name="Ito T."/>
            <person name="Fujiyama A."/>
            <person name="Inagaki F."/>
            <person name="Takami H."/>
        </authorList>
    </citation>
    <scope>NUCLEOTIDE SEQUENCE</scope>
    <source>
        <strain evidence="1">Expedition CK06-06</strain>
    </source>
</reference>
<organism evidence="1">
    <name type="scientific">marine sediment metagenome</name>
    <dbReference type="NCBI Taxonomy" id="412755"/>
    <lineage>
        <taxon>unclassified sequences</taxon>
        <taxon>metagenomes</taxon>
        <taxon>ecological metagenomes</taxon>
    </lineage>
</organism>
<evidence type="ECO:0000313" key="1">
    <source>
        <dbReference type="EMBL" id="GAI14603.1"/>
    </source>
</evidence>
<evidence type="ECO:0008006" key="2">
    <source>
        <dbReference type="Google" id="ProtNLM"/>
    </source>
</evidence>
<protein>
    <recommendedName>
        <fullName evidence="2">Glycosyl hydrolases family 38 C-terminal beta sandwich domain-containing protein</fullName>
    </recommendedName>
</protein>
<name>X1L6I2_9ZZZZ</name>
<sequence>DKSEGRILEGLRCTLLFGFNHDNKKASISFRLRVPEGKYRILDLSSQTEVNWSYDNGLRIERELEPQEVCVLKIEQV</sequence>
<dbReference type="AlphaFoldDB" id="X1L6I2"/>
<comment type="caution">
    <text evidence="1">The sequence shown here is derived from an EMBL/GenBank/DDBJ whole genome shotgun (WGS) entry which is preliminary data.</text>
</comment>
<dbReference type="EMBL" id="BARV01012005">
    <property type="protein sequence ID" value="GAI14603.1"/>
    <property type="molecule type" value="Genomic_DNA"/>
</dbReference>
<feature type="non-terminal residue" evidence="1">
    <location>
        <position position="1"/>
    </location>
</feature>
<gene>
    <name evidence="1" type="ORF">S06H3_22451</name>
</gene>
<accession>X1L6I2</accession>
<proteinExistence type="predicted"/>